<dbReference type="InterPro" id="IPR049680">
    <property type="entry name" value="FLVCR1-2_SLC49-like"/>
</dbReference>
<accession>A0ABM1YGB8</accession>
<gene>
    <name evidence="7" type="primary">109621463</name>
</gene>
<evidence type="ECO:0000256" key="1">
    <source>
        <dbReference type="ARBA" id="ARBA00004141"/>
    </source>
</evidence>
<feature type="transmembrane region" description="Helical" evidence="5">
    <location>
        <begin position="337"/>
        <end position="356"/>
    </location>
</feature>
<feature type="transmembrane region" description="Helical" evidence="5">
    <location>
        <begin position="430"/>
        <end position="453"/>
    </location>
</feature>
<dbReference type="InterPro" id="IPR036259">
    <property type="entry name" value="MFS_trans_sf"/>
</dbReference>
<feature type="transmembrane region" description="Helical" evidence="5">
    <location>
        <begin position="152"/>
        <end position="172"/>
    </location>
</feature>
<feature type="transmembrane region" description="Helical" evidence="5">
    <location>
        <begin position="238"/>
        <end position="259"/>
    </location>
</feature>
<dbReference type="PANTHER" id="PTHR10924">
    <property type="entry name" value="MAJOR FACILITATOR SUPERFAMILY PROTEIN-RELATED"/>
    <property type="match status" value="1"/>
</dbReference>
<evidence type="ECO:0000256" key="5">
    <source>
        <dbReference type="SAM" id="Phobius"/>
    </source>
</evidence>
<evidence type="ECO:0000256" key="3">
    <source>
        <dbReference type="ARBA" id="ARBA00022989"/>
    </source>
</evidence>
<dbReference type="InterPro" id="IPR020846">
    <property type="entry name" value="MFS_dom"/>
</dbReference>
<keyword evidence="8" id="KW-1185">Reference proteome</keyword>
<evidence type="ECO:0000259" key="6">
    <source>
        <dbReference type="PROSITE" id="PS50850"/>
    </source>
</evidence>
<feature type="transmembrane region" description="Helical" evidence="5">
    <location>
        <begin position="376"/>
        <end position="395"/>
    </location>
</feature>
<keyword evidence="2 5" id="KW-0812">Transmembrane</keyword>
<dbReference type="PANTHER" id="PTHR10924:SF4">
    <property type="entry name" value="GH15861P"/>
    <property type="match status" value="1"/>
</dbReference>
<dbReference type="EnsemblMetazoa" id="AALFPA23_008863.R12128">
    <property type="protein sequence ID" value="AALFPA23_008863.P12128"/>
    <property type="gene ID" value="AALFPA23_008863"/>
</dbReference>
<keyword evidence="4 5" id="KW-0472">Membrane</keyword>
<evidence type="ECO:0000256" key="2">
    <source>
        <dbReference type="ARBA" id="ARBA00022692"/>
    </source>
</evidence>
<feature type="domain" description="Major facilitator superfamily (MFS) profile" evidence="6">
    <location>
        <begin position="113"/>
        <end position="519"/>
    </location>
</feature>
<feature type="transmembrane region" description="Helical" evidence="5">
    <location>
        <begin position="494"/>
        <end position="515"/>
    </location>
</feature>
<evidence type="ECO:0000313" key="7">
    <source>
        <dbReference type="EnsemblMetazoa" id="AALFPA23_008863.P12128"/>
    </source>
</evidence>
<sequence>MKNDKIFHERSLLVQSLKIASNLDRKKSLSTSIIPTQNQNYLCVPLLHNGLHPQKVSEEPKSIDYEAIVVHSHIERKSTYQSITRSISQSTLTIPENYSFTSVQIQLYKRRWAMLALGMMSIAISYVQWIQYSIVANVVMKYYDVTSVWVDWTSMIFMVVYIICVFPVTYIMDVRNMRQTAVIGSVGTAIGAWIKVFSVNQNQFQMVLLGQTVSAFSQVFLMSIPSRLASTWFSPDEASSVCAFGVFAAQLGIAIGFFFTPIVISNSDDVDEIGVNLKIFLMAVAGISTMIACMVIAVFKSAPQFAPSHVQALQRTMKPKMEDYWPAVSRLMQNDNYLILVIAYGINCGIFNAFSTLLNQIVMNYFPDGETDAGRIGLALILLGLLGSMVFGYLLDSMHKYKATAVWACRLSALTLIIFALALETRSKKLVSVASVFLGFFMTGFQPIGYEFASELTFPEPDGPVSGIMNISTQVFGIVITLLISGIQQILGDFVGNMVFAAFLIIDANVITLIHSELRRYNTHRQIENEAAREHAEEAIIHFESASENEDAPLTFRIDSTTGSGGGSNR</sequence>
<dbReference type="Gene3D" id="1.20.1250.20">
    <property type="entry name" value="MFS general substrate transporter like domains"/>
    <property type="match status" value="2"/>
</dbReference>
<feature type="transmembrane region" description="Helical" evidence="5">
    <location>
        <begin position="465"/>
        <end position="488"/>
    </location>
</feature>
<dbReference type="Proteomes" id="UP000069940">
    <property type="component" value="Unassembled WGS sequence"/>
</dbReference>
<feature type="transmembrane region" description="Helical" evidence="5">
    <location>
        <begin position="204"/>
        <end position="226"/>
    </location>
</feature>
<dbReference type="SUPFAM" id="SSF103473">
    <property type="entry name" value="MFS general substrate transporter"/>
    <property type="match status" value="1"/>
</dbReference>
<name>A0ABM1YGB8_AEDAL</name>
<comment type="subcellular location">
    <subcellularLocation>
        <location evidence="1">Membrane</location>
        <topology evidence="1">Multi-pass membrane protein</topology>
    </subcellularLocation>
</comment>
<dbReference type="PROSITE" id="PS50850">
    <property type="entry name" value="MFS"/>
    <property type="match status" value="1"/>
</dbReference>
<feature type="transmembrane region" description="Helical" evidence="5">
    <location>
        <begin position="279"/>
        <end position="299"/>
    </location>
</feature>
<reference evidence="8" key="1">
    <citation type="journal article" date="2015" name="Proc. Natl. Acad. Sci. U.S.A.">
        <title>Genome sequence of the Asian Tiger mosquito, Aedes albopictus, reveals insights into its biology, genetics, and evolution.</title>
        <authorList>
            <person name="Chen X.G."/>
            <person name="Jiang X."/>
            <person name="Gu J."/>
            <person name="Xu M."/>
            <person name="Wu Y."/>
            <person name="Deng Y."/>
            <person name="Zhang C."/>
            <person name="Bonizzoni M."/>
            <person name="Dermauw W."/>
            <person name="Vontas J."/>
            <person name="Armbruster P."/>
            <person name="Huang X."/>
            <person name="Yang Y."/>
            <person name="Zhang H."/>
            <person name="He W."/>
            <person name="Peng H."/>
            <person name="Liu Y."/>
            <person name="Wu K."/>
            <person name="Chen J."/>
            <person name="Lirakis M."/>
            <person name="Topalis P."/>
            <person name="Van Leeuwen T."/>
            <person name="Hall A.B."/>
            <person name="Jiang X."/>
            <person name="Thorpe C."/>
            <person name="Mueller R.L."/>
            <person name="Sun C."/>
            <person name="Waterhouse R.M."/>
            <person name="Yan G."/>
            <person name="Tu Z.J."/>
            <person name="Fang X."/>
            <person name="James A.A."/>
        </authorList>
    </citation>
    <scope>NUCLEOTIDE SEQUENCE [LARGE SCALE GENOMIC DNA]</scope>
    <source>
        <strain evidence="8">Foshan</strain>
    </source>
</reference>
<dbReference type="InterPro" id="IPR011701">
    <property type="entry name" value="MFS"/>
</dbReference>
<protein>
    <recommendedName>
        <fullName evidence="6">Major facilitator superfamily (MFS) profile domain-containing protein</fullName>
    </recommendedName>
</protein>
<keyword evidence="3 5" id="KW-1133">Transmembrane helix</keyword>
<reference evidence="7" key="2">
    <citation type="submission" date="2025-05" db="UniProtKB">
        <authorList>
            <consortium name="EnsemblMetazoa"/>
        </authorList>
    </citation>
    <scope>IDENTIFICATION</scope>
    <source>
        <strain evidence="7">Foshan</strain>
    </source>
</reference>
<dbReference type="Pfam" id="PF07690">
    <property type="entry name" value="MFS_1"/>
    <property type="match status" value="1"/>
</dbReference>
<organism evidence="7 8">
    <name type="scientific">Aedes albopictus</name>
    <name type="common">Asian tiger mosquito</name>
    <name type="synonym">Stegomyia albopicta</name>
    <dbReference type="NCBI Taxonomy" id="7160"/>
    <lineage>
        <taxon>Eukaryota</taxon>
        <taxon>Metazoa</taxon>
        <taxon>Ecdysozoa</taxon>
        <taxon>Arthropoda</taxon>
        <taxon>Hexapoda</taxon>
        <taxon>Insecta</taxon>
        <taxon>Pterygota</taxon>
        <taxon>Neoptera</taxon>
        <taxon>Endopterygota</taxon>
        <taxon>Diptera</taxon>
        <taxon>Nematocera</taxon>
        <taxon>Culicoidea</taxon>
        <taxon>Culicidae</taxon>
        <taxon>Culicinae</taxon>
        <taxon>Aedini</taxon>
        <taxon>Aedes</taxon>
        <taxon>Stegomyia</taxon>
    </lineage>
</organism>
<evidence type="ECO:0000256" key="4">
    <source>
        <dbReference type="ARBA" id="ARBA00023136"/>
    </source>
</evidence>
<feature type="transmembrane region" description="Helical" evidence="5">
    <location>
        <begin position="112"/>
        <end position="132"/>
    </location>
</feature>
<feature type="transmembrane region" description="Helical" evidence="5">
    <location>
        <begin position="179"/>
        <end position="198"/>
    </location>
</feature>
<evidence type="ECO:0000313" key="8">
    <source>
        <dbReference type="Proteomes" id="UP000069940"/>
    </source>
</evidence>
<proteinExistence type="predicted"/>